<proteinExistence type="inferred from homology"/>
<comment type="similarity">
    <text evidence="2 8">Belongs to the Mediator complex subunit 18 family.</text>
</comment>
<dbReference type="AlphaFoldDB" id="A0AAE0TQX1"/>
<keyword evidence="5 8" id="KW-0804">Transcription</keyword>
<evidence type="ECO:0000256" key="5">
    <source>
        <dbReference type="ARBA" id="ARBA00023163"/>
    </source>
</evidence>
<evidence type="ECO:0000256" key="1">
    <source>
        <dbReference type="ARBA" id="ARBA00004123"/>
    </source>
</evidence>
<evidence type="ECO:0000313" key="10">
    <source>
        <dbReference type="Proteomes" id="UP001274830"/>
    </source>
</evidence>
<name>A0AAE0TQX1_9PEZI</name>
<gene>
    <name evidence="8" type="primary">MED18</name>
    <name evidence="9" type="ORF">LTR78_008206</name>
</gene>
<keyword evidence="6 8" id="KW-0539">Nucleus</keyword>
<comment type="subunit">
    <text evidence="8">Component of the Mediator complex.</text>
</comment>
<evidence type="ECO:0000256" key="2">
    <source>
        <dbReference type="ARBA" id="ARBA00009814"/>
    </source>
</evidence>
<protein>
    <recommendedName>
        <fullName evidence="3 8">Mediator of RNA polymerase II transcription subunit 18</fullName>
    </recommendedName>
    <alternativeName>
        <fullName evidence="7 8">Mediator complex subunit 18</fullName>
    </alternativeName>
</protein>
<dbReference type="GO" id="GO:0003712">
    <property type="term" value="F:transcription coregulator activity"/>
    <property type="evidence" value="ECO:0007669"/>
    <property type="project" value="InterPro"/>
</dbReference>
<dbReference type="GO" id="GO:0006369">
    <property type="term" value="P:termination of RNA polymerase II transcription"/>
    <property type="evidence" value="ECO:0007669"/>
    <property type="project" value="TreeGrafter"/>
</dbReference>
<dbReference type="Proteomes" id="UP001274830">
    <property type="component" value="Unassembled WGS sequence"/>
</dbReference>
<dbReference type="GO" id="GO:0016592">
    <property type="term" value="C:mediator complex"/>
    <property type="evidence" value="ECO:0007669"/>
    <property type="project" value="InterPro"/>
</dbReference>
<dbReference type="InterPro" id="IPR019095">
    <property type="entry name" value="Mediator_Med18"/>
</dbReference>
<dbReference type="PANTHER" id="PTHR13321">
    <property type="entry name" value="MEDIATOR OF RNA POLYMERASE II TRANSCRIPTION, SUBUNIT 18"/>
    <property type="match status" value="1"/>
</dbReference>
<reference evidence="9" key="1">
    <citation type="submission" date="2023-07" db="EMBL/GenBank/DDBJ databases">
        <title>Black Yeasts Isolated from many extreme environments.</title>
        <authorList>
            <person name="Coleine C."/>
            <person name="Stajich J.E."/>
            <person name="Selbmann L."/>
        </authorList>
    </citation>
    <scope>NUCLEOTIDE SEQUENCE</scope>
    <source>
        <strain evidence="9">CCFEE 5485</strain>
    </source>
</reference>
<dbReference type="GO" id="GO:0070847">
    <property type="term" value="C:core mediator complex"/>
    <property type="evidence" value="ECO:0007669"/>
    <property type="project" value="TreeGrafter"/>
</dbReference>
<sequence>MQELILYSHIPPTRHAQVLQILAGITASRPTPTLEQTLLYIQPPATLTGAAKKAQANRQTQVKPQKSTYVKLIRDVQNDGDKTPWTLRTEEVPQAGITNVISRTITERLLSDQDLEAFRQTTGNKTKYCNQFLASPGHRFIHNNLIIRISRILTVPDGTGALEPLDAPVPEVRECRVVDSSGAYLFEVTVRVEDGANSKLVEMGMGEILGFRRLVEGVVDLRVPERLALDSRIK</sequence>
<evidence type="ECO:0000256" key="3">
    <source>
        <dbReference type="ARBA" id="ARBA00019612"/>
    </source>
</evidence>
<accession>A0AAE0TQX1</accession>
<evidence type="ECO:0000256" key="6">
    <source>
        <dbReference type="ARBA" id="ARBA00023242"/>
    </source>
</evidence>
<keyword evidence="8" id="KW-0010">Activator</keyword>
<keyword evidence="4 8" id="KW-0805">Transcription regulation</keyword>
<organism evidence="9 10">
    <name type="scientific">Recurvomyces mirabilis</name>
    <dbReference type="NCBI Taxonomy" id="574656"/>
    <lineage>
        <taxon>Eukaryota</taxon>
        <taxon>Fungi</taxon>
        <taxon>Dikarya</taxon>
        <taxon>Ascomycota</taxon>
        <taxon>Pezizomycotina</taxon>
        <taxon>Dothideomycetes</taxon>
        <taxon>Dothideomycetidae</taxon>
        <taxon>Mycosphaerellales</taxon>
        <taxon>Teratosphaeriaceae</taxon>
        <taxon>Recurvomyces</taxon>
    </lineage>
</organism>
<comment type="function">
    <text evidence="8">Component of the Mediator complex, a coactivator involved in the regulated transcription of nearly all RNA polymerase II-dependent genes. Mediator functions as a bridge to convey information from gene-specific regulatory proteins to the basal RNA polymerase II transcription machinery. Mediator is recruited to promoters by direct interactions with regulatory proteins and serves as a scaffold for the assembly of a functional preinitiation complex with RNA polymerase II and the general transcription factors.</text>
</comment>
<dbReference type="GO" id="GO:0006357">
    <property type="term" value="P:regulation of transcription by RNA polymerase II"/>
    <property type="evidence" value="ECO:0007669"/>
    <property type="project" value="InterPro"/>
</dbReference>
<dbReference type="EMBL" id="JAUTXT010000038">
    <property type="protein sequence ID" value="KAK3671841.1"/>
    <property type="molecule type" value="Genomic_DNA"/>
</dbReference>
<dbReference type="Gene3D" id="2.40.320.10">
    <property type="entry name" value="Hypothetical Protein Pfu-838710-001"/>
    <property type="match status" value="1"/>
</dbReference>
<dbReference type="PANTHER" id="PTHR13321:SF2">
    <property type="entry name" value="MEDIATOR OF RNA POLYMERASE II TRANSCRIPTION SUBUNIT 18"/>
    <property type="match status" value="1"/>
</dbReference>
<evidence type="ECO:0000313" key="9">
    <source>
        <dbReference type="EMBL" id="KAK3671841.1"/>
    </source>
</evidence>
<evidence type="ECO:0000256" key="4">
    <source>
        <dbReference type="ARBA" id="ARBA00023015"/>
    </source>
</evidence>
<dbReference type="Pfam" id="PF09637">
    <property type="entry name" value="Med18"/>
    <property type="match status" value="1"/>
</dbReference>
<comment type="caution">
    <text evidence="9">The sequence shown here is derived from an EMBL/GenBank/DDBJ whole genome shotgun (WGS) entry which is preliminary data.</text>
</comment>
<keyword evidence="10" id="KW-1185">Reference proteome</keyword>
<evidence type="ECO:0000256" key="8">
    <source>
        <dbReference type="RuleBase" id="RU364150"/>
    </source>
</evidence>
<evidence type="ECO:0000256" key="7">
    <source>
        <dbReference type="ARBA" id="ARBA00032012"/>
    </source>
</evidence>
<comment type="subcellular location">
    <subcellularLocation>
        <location evidence="1 8">Nucleus</location>
    </subcellularLocation>
</comment>